<dbReference type="Proteomes" id="UP000029538">
    <property type="component" value="Unassembled WGS sequence"/>
</dbReference>
<dbReference type="RefSeq" id="WP_036883411.1">
    <property type="nucleotide sequence ID" value="NZ_JRNR01000064.1"/>
</dbReference>
<evidence type="ECO:0008006" key="3">
    <source>
        <dbReference type="Google" id="ProtNLM"/>
    </source>
</evidence>
<dbReference type="AlphaFoldDB" id="A0A096AQH9"/>
<evidence type="ECO:0000313" key="2">
    <source>
        <dbReference type="Proteomes" id="UP000029538"/>
    </source>
</evidence>
<protein>
    <recommendedName>
        <fullName evidence="3">Methyltransferase</fullName>
    </recommendedName>
</protein>
<accession>A0A096AQH9</accession>
<evidence type="ECO:0000313" key="1">
    <source>
        <dbReference type="EMBL" id="KGF49020.1"/>
    </source>
</evidence>
<name>A0A096AQH9_9BACT</name>
<organism evidence="1 2">
    <name type="scientific">Prevotella disiens DNF00882</name>
    <dbReference type="NCBI Taxonomy" id="1401075"/>
    <lineage>
        <taxon>Bacteria</taxon>
        <taxon>Pseudomonadati</taxon>
        <taxon>Bacteroidota</taxon>
        <taxon>Bacteroidia</taxon>
        <taxon>Bacteroidales</taxon>
        <taxon>Prevotellaceae</taxon>
        <taxon>Prevotella</taxon>
    </lineage>
</organism>
<reference evidence="1 2" key="1">
    <citation type="submission" date="2014-07" db="EMBL/GenBank/DDBJ databases">
        <authorList>
            <person name="McCorrison J."/>
            <person name="Sanka R."/>
            <person name="Torralba M."/>
            <person name="Gillis M."/>
            <person name="Haft D.H."/>
            <person name="Methe B."/>
            <person name="Sutton G."/>
            <person name="Nelson K.E."/>
        </authorList>
    </citation>
    <scope>NUCLEOTIDE SEQUENCE [LARGE SCALE GENOMIC DNA]</scope>
    <source>
        <strain evidence="1 2">DNF00882</strain>
    </source>
</reference>
<dbReference type="EMBL" id="JRNR01000064">
    <property type="protein sequence ID" value="KGF49020.1"/>
    <property type="molecule type" value="Genomic_DNA"/>
</dbReference>
<proteinExistence type="predicted"/>
<comment type="caution">
    <text evidence="1">The sequence shown here is derived from an EMBL/GenBank/DDBJ whole genome shotgun (WGS) entry which is preliminary data.</text>
</comment>
<gene>
    <name evidence="1" type="ORF">HMPREF0654_06755</name>
</gene>
<sequence length="197" mass="23179">MLPYNINKVVVWLKRMKYVKGFGIQSPSAFAFANDVINDHRKYGEYDLLQKGGKQVGGVTEKKARLMFRLSRFHKADAVWFYSQAIGCYEEYIQKGWETTLIKELKAPFSDLKDGAEARNIYYISVENDYEKTYEALRKVVNTNSFLVVDNIYRNAETRAFWQQIVADERVSFSFDLYYLGIAFFDKRPKQNYIINF</sequence>